<reference evidence="2 3" key="1">
    <citation type="journal article" date="2004" name="Genome Res.">
        <title>Genome sequence of Haloarcula marismortui: a halophilic archaeon from the Dead Sea.</title>
        <authorList>
            <person name="Baliga N.S."/>
            <person name="Bonneau R."/>
            <person name="Facciotti M.T."/>
            <person name="Pan M."/>
            <person name="Glusman G."/>
            <person name="Deutsch E.W."/>
            <person name="Shannon P."/>
            <person name="Chiu Y."/>
            <person name="Weng R.S."/>
            <person name="Gan R.R."/>
            <person name="Hung P."/>
            <person name="Date S.V."/>
            <person name="Marcotte E."/>
            <person name="Hood L."/>
            <person name="Ng W.V."/>
        </authorList>
    </citation>
    <scope>NUCLEOTIDE SEQUENCE [LARGE SCALE GENOMIC DNA]</scope>
    <source>
        <strain evidence="3">ATCC 43049 / DSM 3752 / JCM 8966 / VKM B-1809</strain>
    </source>
</reference>
<dbReference type="EMBL" id="AY596297">
    <property type="protein sequence ID" value="AAV47034.1"/>
    <property type="molecule type" value="Genomic_DNA"/>
</dbReference>
<dbReference type="PaxDb" id="272569-rrnAC2197"/>
<evidence type="ECO:0000313" key="2">
    <source>
        <dbReference type="EMBL" id="AAV47034.1"/>
    </source>
</evidence>
<evidence type="ECO:0000313" key="3">
    <source>
        <dbReference type="Proteomes" id="UP000001169"/>
    </source>
</evidence>
<name>Q5V0B9_HALMA</name>
<dbReference type="KEGG" id="hma:rrnAC2197"/>
<organism evidence="2 3">
    <name type="scientific">Haloarcula marismortui (strain ATCC 43049 / DSM 3752 / JCM 8966 / VKM B-1809)</name>
    <name type="common">Halobacterium marismortui</name>
    <dbReference type="NCBI Taxonomy" id="272569"/>
    <lineage>
        <taxon>Archaea</taxon>
        <taxon>Methanobacteriati</taxon>
        <taxon>Methanobacteriota</taxon>
        <taxon>Stenosarchaea group</taxon>
        <taxon>Halobacteria</taxon>
        <taxon>Halobacteriales</taxon>
        <taxon>Haloarculaceae</taxon>
        <taxon>Haloarcula</taxon>
    </lineage>
</organism>
<dbReference type="STRING" id="272569.rrnAC2197"/>
<dbReference type="EnsemblBacteria" id="AAV47034">
    <property type="protein sequence ID" value="AAV47034"/>
    <property type="gene ID" value="rrnAC2197"/>
</dbReference>
<dbReference type="Proteomes" id="UP000001169">
    <property type="component" value="Chromosome I"/>
</dbReference>
<protein>
    <submittedName>
        <fullName evidence="2">Uncharacterized protein</fullName>
    </submittedName>
</protein>
<dbReference type="HOGENOM" id="CLU_920117_0_0_2"/>
<evidence type="ECO:0000256" key="1">
    <source>
        <dbReference type="SAM" id="MobiDB-lite"/>
    </source>
</evidence>
<feature type="region of interest" description="Disordered" evidence="1">
    <location>
        <begin position="205"/>
        <end position="232"/>
    </location>
</feature>
<dbReference type="AlphaFoldDB" id="Q5V0B9"/>
<sequence length="302" mass="32053">MHLFAGTTSILLRRVSFTFPSKHPDSDKKPTPRARYICDVLRLDGSNSYTGQCFTLFLSLCGLFLCVGTFVNGDIANCVGSQLSCDTPYFLPTRLGRDDCSSRRMHRRPNATRYGCLLVEVGRQELGSARLSASVSVSRLTLFGRSAATAGRQSGTVVFPLSDDGTETLTVVVAPSGDSNRIVPLSLGWSSTPVSAARSIRKAARSPSSFRMSRESESSSSLSGVTVTSAAEPTGASAPLPIVVPTTTSLRSMFPPPSARFTTSVTASMLCPVVLTWPVLPTTSVRAMTRSALLSLAVAASD</sequence>
<accession>Q5V0B9</accession>
<proteinExistence type="predicted"/>
<keyword evidence="3" id="KW-1185">Reference proteome</keyword>
<gene>
    <name evidence="2" type="ordered locus">rrnAC2197</name>
</gene>